<comment type="caution">
    <text evidence="1">The sequence shown here is derived from an EMBL/GenBank/DDBJ whole genome shotgun (WGS) entry which is preliminary data.</text>
</comment>
<proteinExistence type="predicted"/>
<sequence>METTSNSSKLAVFVKWLNDNGADISQIELRDAGADGNGVYTLKEINADQPYAYIPHNLAITGKVCQAILSSPEQAGDCGLTGRALLSAFLIHERYVSANSFWKPYIDILPAEFHTPLQFNSAEMELLRGTPVEFAVEERREKYAAEHRLAVNAVAGKVPENILTFENYMWAASVVSSRSFPKALVQGYEQHTSSIEVLLPLLDMLNHLPKRKVSWVSTNSGVEFVTGAVMKKGDQVFNNYGPKSNEELMVGYGFCVPENPFSYFHIKLNYREDPQYEMKRELLVAAGIDSCDHFIQAGELPRDLLPMLRVMAMTDVDVYYAHRRLQAGMWEVRPSLQYIGIHNELCARYLLVFLLQKKLQVFEDAKAPADNDNDSEKEGEGEEEKDEKDSENASVARLYRSEIGAILRSTIARLMADEENLIHFACHLPHTSQSLPWYAHDSECASPGSTQPAKRLRPNPLTSDELQDKFLSCVLITPESFAQDIEFADALSQVDIEEDIAIVLFVLRALALPESPWHAAAARLRTFKHPMLMFEEDPQVIESYGEMMMEMGKIYDSLFPLLTEHFPEVFPAEAFTSEKFIWAAGVVETFRLDVHIRGEDACAVEGVCLI</sequence>
<dbReference type="Proteomes" id="UP001150581">
    <property type="component" value="Unassembled WGS sequence"/>
</dbReference>
<gene>
    <name evidence="1" type="ORF">LPJ66_001471</name>
</gene>
<reference evidence="1" key="1">
    <citation type="submission" date="2022-07" db="EMBL/GenBank/DDBJ databases">
        <title>Phylogenomic reconstructions and comparative analyses of Kickxellomycotina fungi.</title>
        <authorList>
            <person name="Reynolds N.K."/>
            <person name="Stajich J.E."/>
            <person name="Barry K."/>
            <person name="Grigoriev I.V."/>
            <person name="Crous P."/>
            <person name="Smith M.E."/>
        </authorList>
    </citation>
    <scope>NUCLEOTIDE SEQUENCE</scope>
    <source>
        <strain evidence="1">Benny 63K</strain>
    </source>
</reference>
<accession>A0ACC1IT67</accession>
<protein>
    <submittedName>
        <fullName evidence="1">Uncharacterized protein</fullName>
    </submittedName>
</protein>
<keyword evidence="2" id="KW-1185">Reference proteome</keyword>
<name>A0ACC1IT67_9FUNG</name>
<organism evidence="1 2">
    <name type="scientific">Kickxella alabastrina</name>
    <dbReference type="NCBI Taxonomy" id="61397"/>
    <lineage>
        <taxon>Eukaryota</taxon>
        <taxon>Fungi</taxon>
        <taxon>Fungi incertae sedis</taxon>
        <taxon>Zoopagomycota</taxon>
        <taxon>Kickxellomycotina</taxon>
        <taxon>Kickxellomycetes</taxon>
        <taxon>Kickxellales</taxon>
        <taxon>Kickxellaceae</taxon>
        <taxon>Kickxella</taxon>
    </lineage>
</organism>
<dbReference type="EMBL" id="JANBPG010000080">
    <property type="protein sequence ID" value="KAJ1900453.1"/>
    <property type="molecule type" value="Genomic_DNA"/>
</dbReference>
<evidence type="ECO:0000313" key="1">
    <source>
        <dbReference type="EMBL" id="KAJ1900453.1"/>
    </source>
</evidence>
<evidence type="ECO:0000313" key="2">
    <source>
        <dbReference type="Proteomes" id="UP001150581"/>
    </source>
</evidence>